<feature type="compositionally biased region" description="Polar residues" evidence="1">
    <location>
        <begin position="101"/>
        <end position="112"/>
    </location>
</feature>
<evidence type="ECO:0000313" key="8">
    <source>
        <dbReference type="RefSeq" id="XP_071927521.1"/>
    </source>
</evidence>
<evidence type="ECO:0000256" key="1">
    <source>
        <dbReference type="SAM" id="MobiDB-lite"/>
    </source>
</evidence>
<dbReference type="RefSeq" id="XP_027096583.1">
    <property type="nucleotide sequence ID" value="XM_027240782.1"/>
</dbReference>
<sequence length="253" mass="27570">MTPKEKSAESKLITAREKTPARLTTHMLRGQALKSLEHTDSLKLQQGNEDNHKLEDWSQSNSLCVPAPTKEERKEDSLELEDDISLRCASEPLREGRENQETSATNKSSSSAEKLAPESAGALPEIRTSPELISGKRSDLEIGNAMDVGKEKTGVTIPNIIASGTTSQLVTPLSPLGSENPKQGIQEVTTFQSSSSLVTEISSPKSIPLDQAKSRNSLGQLILHVLIDLELILSFSFFCLLDGNAFHVSLQFF</sequence>
<dbReference type="RefSeq" id="XP_027096581.1">
    <property type="nucleotide sequence ID" value="XM_027240780.1"/>
</dbReference>
<evidence type="ECO:0000313" key="7">
    <source>
        <dbReference type="RefSeq" id="XP_027096583.1"/>
    </source>
</evidence>
<evidence type="ECO:0000313" key="3">
    <source>
        <dbReference type="RefSeq" id="XP_027096578.1"/>
    </source>
</evidence>
<organism evidence="2 7">
    <name type="scientific">Coffea arabica</name>
    <name type="common">Arabian coffee</name>
    <dbReference type="NCBI Taxonomy" id="13443"/>
    <lineage>
        <taxon>Eukaryota</taxon>
        <taxon>Viridiplantae</taxon>
        <taxon>Streptophyta</taxon>
        <taxon>Embryophyta</taxon>
        <taxon>Tracheophyta</taxon>
        <taxon>Spermatophyta</taxon>
        <taxon>Magnoliopsida</taxon>
        <taxon>eudicotyledons</taxon>
        <taxon>Gunneridae</taxon>
        <taxon>Pentapetalae</taxon>
        <taxon>asterids</taxon>
        <taxon>lamiids</taxon>
        <taxon>Gentianales</taxon>
        <taxon>Rubiaceae</taxon>
        <taxon>Ixoroideae</taxon>
        <taxon>Gardenieae complex</taxon>
        <taxon>Bertiereae - Coffeeae clade</taxon>
        <taxon>Coffeeae</taxon>
        <taxon>Coffea</taxon>
    </lineage>
</organism>
<reference evidence="2" key="1">
    <citation type="journal article" date="2025" name="Foods">
        <title>Unveiling the Microbial Signatures of Arabica Coffee Cherries: Insights into Ripeness Specific Diversity, Functional Traits, and Implications for Quality and Safety.</title>
        <authorList>
            <consortium name="RefSeq"/>
            <person name="Tenea G.N."/>
            <person name="Cifuentes V."/>
            <person name="Reyes P."/>
            <person name="Cevallos-Vallejos M."/>
        </authorList>
    </citation>
    <scope>NUCLEOTIDE SEQUENCE [LARGE SCALE GENOMIC DNA]</scope>
</reference>
<dbReference type="AlphaFoldDB" id="A0A6P6V164"/>
<protein>
    <submittedName>
        <fullName evidence="3 4">Uncharacterized protein LOC113716447</fullName>
    </submittedName>
</protein>
<gene>
    <name evidence="3 4 5 6 7 8" type="primary">LOC113716447</name>
</gene>
<dbReference type="RefSeq" id="XP_027096579.1">
    <property type="nucleotide sequence ID" value="XM_027240778.1"/>
</dbReference>
<reference evidence="3 4" key="2">
    <citation type="submission" date="2025-04" db="UniProtKB">
        <authorList>
            <consortium name="RefSeq"/>
        </authorList>
    </citation>
    <scope>IDENTIFICATION</scope>
    <source>
        <tissue evidence="3 4">Leaves</tissue>
    </source>
</reference>
<feature type="region of interest" description="Disordered" evidence="1">
    <location>
        <begin position="1"/>
        <end position="23"/>
    </location>
</feature>
<dbReference type="RefSeq" id="XP_071927521.1">
    <property type="nucleotide sequence ID" value="XM_072071420.1"/>
</dbReference>
<name>A0A6P6V164_COFAR</name>
<feature type="compositionally biased region" description="Basic and acidic residues" evidence="1">
    <location>
        <begin position="1"/>
        <end position="20"/>
    </location>
</feature>
<feature type="region of interest" description="Disordered" evidence="1">
    <location>
        <begin position="39"/>
        <end position="126"/>
    </location>
</feature>
<keyword evidence="2" id="KW-1185">Reference proteome</keyword>
<evidence type="ECO:0000313" key="6">
    <source>
        <dbReference type="RefSeq" id="XP_027096581.1"/>
    </source>
</evidence>
<proteinExistence type="predicted"/>
<evidence type="ECO:0000313" key="4">
    <source>
        <dbReference type="RefSeq" id="XP_027096579.1"/>
    </source>
</evidence>
<dbReference type="RefSeq" id="XP_027096578.1">
    <property type="nucleotide sequence ID" value="XM_027240777.1"/>
</dbReference>
<dbReference type="GeneID" id="113716447"/>
<dbReference type="Proteomes" id="UP001652660">
    <property type="component" value="Chromosome 11c"/>
</dbReference>
<evidence type="ECO:0000313" key="5">
    <source>
        <dbReference type="RefSeq" id="XP_027096580.1"/>
    </source>
</evidence>
<evidence type="ECO:0000313" key="2">
    <source>
        <dbReference type="Proteomes" id="UP001652660"/>
    </source>
</evidence>
<dbReference type="RefSeq" id="XP_027096580.1">
    <property type="nucleotide sequence ID" value="XM_027240779.1"/>
</dbReference>
<accession>A0A6P6V164</accession>